<keyword evidence="6" id="KW-0393">Immunoglobulin domain</keyword>
<feature type="chain" id="PRO_5023818623" description="Ig-like domain-containing protein" evidence="8">
    <location>
        <begin position="20"/>
        <end position="161"/>
    </location>
</feature>
<keyword evidence="3" id="KW-0472">Membrane</keyword>
<keyword evidence="5" id="KW-0325">Glycoprotein</keyword>
<dbReference type="GO" id="GO:0050863">
    <property type="term" value="P:regulation of T cell activation"/>
    <property type="evidence" value="ECO:0007669"/>
    <property type="project" value="UniProtKB-ARBA"/>
</dbReference>
<keyword evidence="11" id="KW-1185">Reference proteome</keyword>
<dbReference type="GO" id="GO:1903037">
    <property type="term" value="P:regulation of leukocyte cell-cell adhesion"/>
    <property type="evidence" value="ECO:0007669"/>
    <property type="project" value="UniProtKB-ARBA"/>
</dbReference>
<evidence type="ECO:0000256" key="1">
    <source>
        <dbReference type="ARBA" id="ARBA00004370"/>
    </source>
</evidence>
<comment type="caution">
    <text evidence="10">The sequence shown here is derived from an EMBL/GenBank/DDBJ whole genome shotgun (WGS) entry which is preliminary data.</text>
</comment>
<dbReference type="PANTHER" id="PTHR24100:SF151">
    <property type="entry name" value="ICOS LIGAND"/>
    <property type="match status" value="1"/>
</dbReference>
<dbReference type="AlphaFoldDB" id="A0A5J5D948"/>
<dbReference type="Gene3D" id="2.60.40.10">
    <property type="entry name" value="Immunoglobulins"/>
    <property type="match status" value="1"/>
</dbReference>
<comment type="subcellular location">
    <subcellularLocation>
        <location evidence="1">Membrane</location>
    </subcellularLocation>
</comment>
<dbReference type="Proteomes" id="UP000327493">
    <property type="component" value="Chromosome 9"/>
</dbReference>
<dbReference type="Pfam" id="PF07686">
    <property type="entry name" value="V-set"/>
    <property type="match status" value="1"/>
</dbReference>
<dbReference type="SMART" id="SM00409">
    <property type="entry name" value="IG"/>
    <property type="match status" value="1"/>
</dbReference>
<dbReference type="SUPFAM" id="SSF48726">
    <property type="entry name" value="Immunoglobulin"/>
    <property type="match status" value="1"/>
</dbReference>
<feature type="domain" description="Ig-like" evidence="9">
    <location>
        <begin position="35"/>
        <end position="119"/>
    </location>
</feature>
<protein>
    <recommendedName>
        <fullName evidence="9">Ig-like domain-containing protein</fullName>
    </recommendedName>
</protein>
<evidence type="ECO:0000313" key="11">
    <source>
        <dbReference type="Proteomes" id="UP000327493"/>
    </source>
</evidence>
<name>A0A5J5D948_9PERO</name>
<dbReference type="InterPro" id="IPR050504">
    <property type="entry name" value="IgSF_BTN/MOG"/>
</dbReference>
<evidence type="ECO:0000256" key="2">
    <source>
        <dbReference type="ARBA" id="ARBA00022729"/>
    </source>
</evidence>
<evidence type="ECO:0000259" key="9">
    <source>
        <dbReference type="PROSITE" id="PS50835"/>
    </source>
</evidence>
<evidence type="ECO:0000256" key="8">
    <source>
        <dbReference type="SAM" id="SignalP"/>
    </source>
</evidence>
<evidence type="ECO:0000256" key="4">
    <source>
        <dbReference type="ARBA" id="ARBA00023157"/>
    </source>
</evidence>
<feature type="region of interest" description="Disordered" evidence="7">
    <location>
        <begin position="134"/>
        <end position="161"/>
    </location>
</feature>
<evidence type="ECO:0000313" key="10">
    <source>
        <dbReference type="EMBL" id="KAA8589934.1"/>
    </source>
</evidence>
<sequence length="161" mass="17985">MNLFLAMFLCYLAVRGGAGESNVIGSNETVRAVVGQDAILPCHLEPPFDVTTVLVIWKRNGTDVHVQRHEYVKQHENNRTSLFKDEMHRGNISLKLVNVTKQDEGSYTCHVPTLQSKVKFGNVTLVVELEENVRGNRTEGVDPENGNDQGPERTKMASPRV</sequence>
<dbReference type="EMBL" id="VOFY01000009">
    <property type="protein sequence ID" value="KAA8589934.1"/>
    <property type="molecule type" value="Genomic_DNA"/>
</dbReference>
<dbReference type="FunFam" id="2.60.40.10:FF:000142">
    <property type="entry name" value="V-set domain-containing T-cell activation inhibitor 1"/>
    <property type="match status" value="1"/>
</dbReference>
<dbReference type="InterPro" id="IPR013106">
    <property type="entry name" value="Ig_V-set"/>
</dbReference>
<dbReference type="PROSITE" id="PS50835">
    <property type="entry name" value="IG_LIKE"/>
    <property type="match status" value="1"/>
</dbReference>
<gene>
    <name evidence="10" type="ORF">FQN60_013299</name>
</gene>
<accession>A0A5J5D948</accession>
<dbReference type="InterPro" id="IPR007110">
    <property type="entry name" value="Ig-like_dom"/>
</dbReference>
<dbReference type="GO" id="GO:0001817">
    <property type="term" value="P:regulation of cytokine production"/>
    <property type="evidence" value="ECO:0007669"/>
    <property type="project" value="TreeGrafter"/>
</dbReference>
<evidence type="ECO:0000256" key="5">
    <source>
        <dbReference type="ARBA" id="ARBA00023180"/>
    </source>
</evidence>
<dbReference type="GO" id="GO:0005102">
    <property type="term" value="F:signaling receptor binding"/>
    <property type="evidence" value="ECO:0007669"/>
    <property type="project" value="TreeGrafter"/>
</dbReference>
<dbReference type="PANTHER" id="PTHR24100">
    <property type="entry name" value="BUTYROPHILIN"/>
    <property type="match status" value="1"/>
</dbReference>
<evidence type="ECO:0000256" key="6">
    <source>
        <dbReference type="ARBA" id="ARBA00023319"/>
    </source>
</evidence>
<proteinExistence type="predicted"/>
<organism evidence="10 11">
    <name type="scientific">Etheostoma spectabile</name>
    <name type="common">orangethroat darter</name>
    <dbReference type="NCBI Taxonomy" id="54343"/>
    <lineage>
        <taxon>Eukaryota</taxon>
        <taxon>Metazoa</taxon>
        <taxon>Chordata</taxon>
        <taxon>Craniata</taxon>
        <taxon>Vertebrata</taxon>
        <taxon>Euteleostomi</taxon>
        <taxon>Actinopterygii</taxon>
        <taxon>Neopterygii</taxon>
        <taxon>Teleostei</taxon>
        <taxon>Neoteleostei</taxon>
        <taxon>Acanthomorphata</taxon>
        <taxon>Eupercaria</taxon>
        <taxon>Perciformes</taxon>
        <taxon>Percoidei</taxon>
        <taxon>Percidae</taxon>
        <taxon>Etheostomatinae</taxon>
        <taxon>Etheostoma</taxon>
    </lineage>
</organism>
<dbReference type="InterPro" id="IPR013783">
    <property type="entry name" value="Ig-like_fold"/>
</dbReference>
<feature type="signal peptide" evidence="8">
    <location>
        <begin position="1"/>
        <end position="19"/>
    </location>
</feature>
<dbReference type="InterPro" id="IPR003599">
    <property type="entry name" value="Ig_sub"/>
</dbReference>
<dbReference type="GO" id="GO:0009897">
    <property type="term" value="C:external side of plasma membrane"/>
    <property type="evidence" value="ECO:0007669"/>
    <property type="project" value="TreeGrafter"/>
</dbReference>
<keyword evidence="4" id="KW-1015">Disulfide bond</keyword>
<evidence type="ECO:0000256" key="3">
    <source>
        <dbReference type="ARBA" id="ARBA00023136"/>
    </source>
</evidence>
<dbReference type="InterPro" id="IPR036179">
    <property type="entry name" value="Ig-like_dom_sf"/>
</dbReference>
<reference evidence="10 11" key="1">
    <citation type="submission" date="2019-08" db="EMBL/GenBank/DDBJ databases">
        <title>A chromosome-level genome assembly, high-density linkage maps, and genome scans reveal the genomic architecture of hybrid incompatibilities underlying speciation via character displacement in darters (Percidae: Etheostominae).</title>
        <authorList>
            <person name="Moran R.L."/>
            <person name="Catchen J.M."/>
            <person name="Fuller R.C."/>
        </authorList>
    </citation>
    <scope>NUCLEOTIDE SEQUENCE [LARGE SCALE GENOMIC DNA]</scope>
    <source>
        <strain evidence="10">EspeVRDwgs_2016</strain>
        <tissue evidence="10">Muscle</tissue>
    </source>
</reference>
<dbReference type="GO" id="GO:0050852">
    <property type="term" value="P:T cell receptor signaling pathway"/>
    <property type="evidence" value="ECO:0007669"/>
    <property type="project" value="TreeGrafter"/>
</dbReference>
<keyword evidence="2 8" id="KW-0732">Signal</keyword>
<evidence type="ECO:0000256" key="7">
    <source>
        <dbReference type="SAM" id="MobiDB-lite"/>
    </source>
</evidence>